<feature type="region of interest" description="Disordered" evidence="1">
    <location>
        <begin position="424"/>
        <end position="492"/>
    </location>
</feature>
<dbReference type="AlphaFoldDB" id="A0A433SXS2"/>
<dbReference type="Proteomes" id="UP000271974">
    <property type="component" value="Unassembled WGS sequence"/>
</dbReference>
<proteinExistence type="predicted"/>
<dbReference type="EMBL" id="RQTK01000864">
    <property type="protein sequence ID" value="RUS74116.1"/>
    <property type="molecule type" value="Genomic_DNA"/>
</dbReference>
<keyword evidence="3" id="KW-1185">Reference proteome</keyword>
<dbReference type="OrthoDB" id="10610051at2759"/>
<feature type="compositionally biased region" description="Polar residues" evidence="1">
    <location>
        <begin position="450"/>
        <end position="459"/>
    </location>
</feature>
<feature type="non-terminal residue" evidence="2">
    <location>
        <position position="886"/>
    </location>
</feature>
<evidence type="ECO:0000256" key="1">
    <source>
        <dbReference type="SAM" id="MobiDB-lite"/>
    </source>
</evidence>
<evidence type="ECO:0000313" key="2">
    <source>
        <dbReference type="EMBL" id="RUS74116.1"/>
    </source>
</evidence>
<evidence type="ECO:0000313" key="3">
    <source>
        <dbReference type="Proteomes" id="UP000271974"/>
    </source>
</evidence>
<reference evidence="2 3" key="1">
    <citation type="submission" date="2019-01" db="EMBL/GenBank/DDBJ databases">
        <title>A draft genome assembly of the solar-powered sea slug Elysia chlorotica.</title>
        <authorList>
            <person name="Cai H."/>
            <person name="Li Q."/>
            <person name="Fang X."/>
            <person name="Li J."/>
            <person name="Curtis N.E."/>
            <person name="Altenburger A."/>
            <person name="Shibata T."/>
            <person name="Feng M."/>
            <person name="Maeda T."/>
            <person name="Schwartz J.A."/>
            <person name="Shigenobu S."/>
            <person name="Lundholm N."/>
            <person name="Nishiyama T."/>
            <person name="Yang H."/>
            <person name="Hasebe M."/>
            <person name="Li S."/>
            <person name="Pierce S.K."/>
            <person name="Wang J."/>
        </authorList>
    </citation>
    <scope>NUCLEOTIDE SEQUENCE [LARGE SCALE GENOMIC DNA]</scope>
    <source>
        <strain evidence="2">EC2010</strain>
        <tissue evidence="2">Whole organism of an adult</tissue>
    </source>
</reference>
<sequence>DALTFVRAVLKSNPRPGYVPVLDLFSAKRSTGRVRSIAADPIDEKKDSVSEWLCRREATPAAVNRALKQEVIAAARDIGDSLISSKTLHDLTPKTADSFAGMVFVIEKLMCFLYNKLWSMSVALQGNKMSPDKLVQSLVGPQKAVDLPELKLDRAAAIRVCHEAISEMESQHSSALTMSRLVETLSRAAHGLVAGSDPTSVQLRKQPHPILASVSPVMLAQWARICLLAAIRAVTVVISGGRNSSAMKAAKHASFTKELFGHSKTVSTAESKGRSKSFTSDDSKGNLTVGVKHNHRTTPIDFDAIQLAAAYVVVHNLLEKVHTATERNKTPDNLWTPVGIAGTEETSSVGVPFEILDRVFARLAGIIQTLGETVGEGPDDSDGRVPERAYDVAATIIQQVTSEVTYHVEVGRFPPIRINDLLYGPRAAPPPLPPAEKASKKPPPPPPPQVSESVQSRSTVEAEAPNISENNRQAKAGASLGSNNNKNLSTNNSQLLPALRTLKDPVTAMQDRISRHLFEGLAGVVGRLDAALKEGVEESMRRQQRVLTDARVRARALISAMLDKIQKHADSHEILLYSGAPRGENVEIKNGDSLCPQPPKICPSTSTAVGTANLHGVNGRNQSRSNISIQTSATAQASNTNSNKHRVPGSEISKVGRSSWVKPVSREAAGDAKSTSLVTYLRGLLRSVQVANSGYLSSCHNQGTGQKGVDITSEILRAGYMVSLDLFHAFELPREIQAKIEAGADPSSVSFSGGGGGLAIPPQRALGQDGLHGDGFQPGGSGDSTVSILILDIMLEHLGDSLERQVRGRGIPGKAGSITLLSKGAADPFSSPYVSSYRYRTPDPLGPYYAEVLDRGRRWCQMLNADGAPIGSGSGARQGVDVKRIH</sequence>
<name>A0A433SXS2_ELYCH</name>
<comment type="caution">
    <text evidence="2">The sequence shown here is derived from an EMBL/GenBank/DDBJ whole genome shotgun (WGS) entry which is preliminary data.</text>
</comment>
<gene>
    <name evidence="2" type="ORF">EGW08_018123</name>
</gene>
<protein>
    <submittedName>
        <fullName evidence="2">Uncharacterized protein</fullName>
    </submittedName>
</protein>
<feature type="non-terminal residue" evidence="2">
    <location>
        <position position="1"/>
    </location>
</feature>
<accession>A0A433SXS2</accession>
<organism evidence="2 3">
    <name type="scientific">Elysia chlorotica</name>
    <name type="common">Eastern emerald elysia</name>
    <name type="synonym">Sea slug</name>
    <dbReference type="NCBI Taxonomy" id="188477"/>
    <lineage>
        <taxon>Eukaryota</taxon>
        <taxon>Metazoa</taxon>
        <taxon>Spiralia</taxon>
        <taxon>Lophotrochozoa</taxon>
        <taxon>Mollusca</taxon>
        <taxon>Gastropoda</taxon>
        <taxon>Heterobranchia</taxon>
        <taxon>Euthyneura</taxon>
        <taxon>Panpulmonata</taxon>
        <taxon>Sacoglossa</taxon>
        <taxon>Placobranchoidea</taxon>
        <taxon>Plakobranchidae</taxon>
        <taxon>Elysia</taxon>
    </lineage>
</organism>
<feature type="compositionally biased region" description="Low complexity" evidence="1">
    <location>
        <begin position="479"/>
        <end position="492"/>
    </location>
</feature>